<dbReference type="CDD" id="cd19094">
    <property type="entry name" value="AKR_Tas-like"/>
    <property type="match status" value="1"/>
</dbReference>
<feature type="domain" description="NADP-dependent oxidoreductase" evidence="2">
    <location>
        <begin position="17"/>
        <end position="337"/>
    </location>
</feature>
<dbReference type="InterPro" id="IPR023210">
    <property type="entry name" value="NADP_OxRdtase_dom"/>
</dbReference>
<dbReference type="Gene3D" id="3.20.20.100">
    <property type="entry name" value="NADP-dependent oxidoreductase domain"/>
    <property type="match status" value="1"/>
</dbReference>
<name>A0A1N6GEY7_9RHOB</name>
<dbReference type="STRING" id="1217970.SAMN05444002_2431"/>
<dbReference type="GO" id="GO:0016491">
    <property type="term" value="F:oxidoreductase activity"/>
    <property type="evidence" value="ECO:0007669"/>
    <property type="project" value="UniProtKB-KW"/>
</dbReference>
<proteinExistence type="predicted"/>
<dbReference type="EMBL" id="FSRL01000001">
    <property type="protein sequence ID" value="SIO06083.1"/>
    <property type="molecule type" value="Genomic_DNA"/>
</dbReference>
<sequence>MKIQTLGKSDLKVPIWCLGTMTFGNQTPEAEGHAQIDAALDAGLCFLDTAEMYPVNPVRAETVGRTEEIIGNWVARSGRRGDVVIATKIVGPSQLVRDGRGITAETLREAVDNSLRRLQTDVIDLFQLHWPQRGSYHFRQHWGFAPEKQDRAATRANMEEVMAEMGRIRAAGKVRHFGTSNESAWGMIRWNQLASETGGPRMETVQNEYSLLCRMYDTDMAEMSHQEEVSLLAYSPLAAGLLTGKYVGGARPEGSRAAINGDLGGRITPRAEAATEAYVGLAARHGVDPVHMALAWAAERPFMGSVIFGATTLSQLAHIIAGMDFALTDELRKGIAEIHRAHPLPF</sequence>
<keyword evidence="1" id="KW-0560">Oxidoreductase</keyword>
<protein>
    <submittedName>
        <fullName evidence="3">Predicted oxidoreductase</fullName>
    </submittedName>
</protein>
<dbReference type="RefSeq" id="WP_074256452.1">
    <property type="nucleotide sequence ID" value="NZ_FSRL01000001.1"/>
</dbReference>
<keyword evidence="4" id="KW-1185">Reference proteome</keyword>
<gene>
    <name evidence="3" type="ORF">SAMN05444002_2431</name>
</gene>
<organism evidence="3 4">
    <name type="scientific">Vannielia litorea</name>
    <dbReference type="NCBI Taxonomy" id="1217970"/>
    <lineage>
        <taxon>Bacteria</taxon>
        <taxon>Pseudomonadati</taxon>
        <taxon>Pseudomonadota</taxon>
        <taxon>Alphaproteobacteria</taxon>
        <taxon>Rhodobacterales</taxon>
        <taxon>Paracoccaceae</taxon>
        <taxon>Vannielia</taxon>
    </lineage>
</organism>
<dbReference type="InterPro" id="IPR036812">
    <property type="entry name" value="NAD(P)_OxRdtase_dom_sf"/>
</dbReference>
<evidence type="ECO:0000256" key="1">
    <source>
        <dbReference type="ARBA" id="ARBA00023002"/>
    </source>
</evidence>
<evidence type="ECO:0000313" key="4">
    <source>
        <dbReference type="Proteomes" id="UP000184932"/>
    </source>
</evidence>
<dbReference type="PANTHER" id="PTHR43364">
    <property type="entry name" value="NADH-SPECIFIC METHYLGLYOXAL REDUCTASE-RELATED"/>
    <property type="match status" value="1"/>
</dbReference>
<dbReference type="PANTHER" id="PTHR43364:SF4">
    <property type="entry name" value="NAD(P)-LINKED OXIDOREDUCTASE SUPERFAMILY PROTEIN"/>
    <property type="match status" value="1"/>
</dbReference>
<dbReference type="Proteomes" id="UP000184932">
    <property type="component" value="Unassembled WGS sequence"/>
</dbReference>
<evidence type="ECO:0000259" key="2">
    <source>
        <dbReference type="Pfam" id="PF00248"/>
    </source>
</evidence>
<dbReference type="OrthoDB" id="9803483at2"/>
<dbReference type="InterPro" id="IPR050523">
    <property type="entry name" value="AKR_Detox_Biosynth"/>
</dbReference>
<reference evidence="4" key="1">
    <citation type="submission" date="2016-11" db="EMBL/GenBank/DDBJ databases">
        <authorList>
            <person name="Varghese N."/>
            <person name="Submissions S."/>
        </authorList>
    </citation>
    <scope>NUCLEOTIDE SEQUENCE [LARGE SCALE GENOMIC DNA]</scope>
    <source>
        <strain evidence="4">DSM 29440</strain>
    </source>
</reference>
<accession>A0A1N6GEY7</accession>
<dbReference type="AlphaFoldDB" id="A0A1N6GEY7"/>
<evidence type="ECO:0000313" key="3">
    <source>
        <dbReference type="EMBL" id="SIO06083.1"/>
    </source>
</evidence>
<dbReference type="Pfam" id="PF00248">
    <property type="entry name" value="Aldo_ket_red"/>
    <property type="match status" value="1"/>
</dbReference>
<dbReference type="SUPFAM" id="SSF51430">
    <property type="entry name" value="NAD(P)-linked oxidoreductase"/>
    <property type="match status" value="1"/>
</dbReference>